<dbReference type="GO" id="GO:0005886">
    <property type="term" value="C:plasma membrane"/>
    <property type="evidence" value="ECO:0007669"/>
    <property type="project" value="UniProtKB-SubCell"/>
</dbReference>
<dbReference type="AlphaFoldDB" id="A0A2R5F530"/>
<keyword evidence="12" id="KW-1185">Reference proteome</keyword>
<evidence type="ECO:0000256" key="1">
    <source>
        <dbReference type="ARBA" id="ARBA00004651"/>
    </source>
</evidence>
<keyword evidence="8" id="KW-0560">Oxidoreductase</keyword>
<sequence>MANPNAHGAQHGHDSHGGGHSGSLKSYVIGFVLSIVLTVIPLVVVMNDMFSKQVNTLIILVMAILQFAVQLLFFMHIRDEEKPRFNLIALIFGLVIMLTIVAGSIWIMTYNAVAT</sequence>
<keyword evidence="6" id="KW-0249">Electron transport</keyword>
<gene>
    <name evidence="11" type="ORF">PAT3040_06115</name>
</gene>
<name>A0A2R5F530_9BACL</name>
<keyword evidence="3" id="KW-0813">Transport</keyword>
<keyword evidence="5 10" id="KW-0812">Transmembrane</keyword>
<evidence type="ECO:0000256" key="2">
    <source>
        <dbReference type="ARBA" id="ARBA00008079"/>
    </source>
</evidence>
<dbReference type="GO" id="GO:0009319">
    <property type="term" value="C:cytochrome o ubiquinol oxidase complex"/>
    <property type="evidence" value="ECO:0007669"/>
    <property type="project" value="TreeGrafter"/>
</dbReference>
<evidence type="ECO:0000256" key="7">
    <source>
        <dbReference type="ARBA" id="ARBA00022989"/>
    </source>
</evidence>
<feature type="transmembrane region" description="Helical" evidence="10">
    <location>
        <begin position="57"/>
        <end position="75"/>
    </location>
</feature>
<comment type="subcellular location">
    <subcellularLocation>
        <location evidence="1">Cell membrane</location>
        <topology evidence="1">Multi-pass membrane protein</topology>
    </subcellularLocation>
</comment>
<dbReference type="NCBIfam" id="TIGR02847">
    <property type="entry name" value="CyoD"/>
    <property type="match status" value="1"/>
</dbReference>
<evidence type="ECO:0000256" key="6">
    <source>
        <dbReference type="ARBA" id="ARBA00022982"/>
    </source>
</evidence>
<dbReference type="GO" id="GO:0019646">
    <property type="term" value="P:aerobic electron transport chain"/>
    <property type="evidence" value="ECO:0007669"/>
    <property type="project" value="TreeGrafter"/>
</dbReference>
<dbReference type="GO" id="GO:0009486">
    <property type="term" value="F:cytochrome bo3 ubiquinol oxidase activity"/>
    <property type="evidence" value="ECO:0007669"/>
    <property type="project" value="InterPro"/>
</dbReference>
<keyword evidence="7 10" id="KW-1133">Transmembrane helix</keyword>
<dbReference type="PANTHER" id="PTHR36835">
    <property type="entry name" value="CYTOCHROME BO(3) UBIQUINOL OXIDASE SUBUNIT 4"/>
    <property type="match status" value="1"/>
</dbReference>
<dbReference type="GO" id="GO:0015078">
    <property type="term" value="F:proton transmembrane transporter activity"/>
    <property type="evidence" value="ECO:0007669"/>
    <property type="project" value="TreeGrafter"/>
</dbReference>
<keyword evidence="4" id="KW-1003">Cell membrane</keyword>
<feature type="transmembrane region" description="Helical" evidence="10">
    <location>
        <begin position="27"/>
        <end position="45"/>
    </location>
</feature>
<evidence type="ECO:0000256" key="10">
    <source>
        <dbReference type="SAM" id="Phobius"/>
    </source>
</evidence>
<dbReference type="GO" id="GO:0015990">
    <property type="term" value="P:electron transport coupled proton transport"/>
    <property type="evidence" value="ECO:0007669"/>
    <property type="project" value="InterPro"/>
</dbReference>
<accession>A0A2R5F530</accession>
<evidence type="ECO:0000313" key="11">
    <source>
        <dbReference type="EMBL" id="GBG11314.1"/>
    </source>
</evidence>
<evidence type="ECO:0000256" key="3">
    <source>
        <dbReference type="ARBA" id="ARBA00022448"/>
    </source>
</evidence>
<dbReference type="InterPro" id="IPR005171">
    <property type="entry name" value="Cyt_c_oxidase_su4_prok"/>
</dbReference>
<evidence type="ECO:0000256" key="4">
    <source>
        <dbReference type="ARBA" id="ARBA00022475"/>
    </source>
</evidence>
<evidence type="ECO:0000256" key="5">
    <source>
        <dbReference type="ARBA" id="ARBA00022692"/>
    </source>
</evidence>
<dbReference type="InterPro" id="IPR050968">
    <property type="entry name" value="Cytochrome_c_oxidase_bac_sub4"/>
</dbReference>
<dbReference type="EMBL" id="BDQX01000394">
    <property type="protein sequence ID" value="GBG11314.1"/>
    <property type="molecule type" value="Genomic_DNA"/>
</dbReference>
<protein>
    <submittedName>
        <fullName evidence="11">Cytochrome o ubiquinol oxidase subunit IV</fullName>
    </submittedName>
</protein>
<comment type="caution">
    <text evidence="11">The sequence shown here is derived from an EMBL/GenBank/DDBJ whole genome shotgun (WGS) entry which is preliminary data.</text>
</comment>
<dbReference type="Proteomes" id="UP000245202">
    <property type="component" value="Unassembled WGS sequence"/>
</dbReference>
<dbReference type="PANTHER" id="PTHR36835:SF1">
    <property type="entry name" value="CYTOCHROME BO(3) UBIQUINOL OXIDASE SUBUNIT 4"/>
    <property type="match status" value="1"/>
</dbReference>
<feature type="transmembrane region" description="Helical" evidence="10">
    <location>
        <begin position="87"/>
        <end position="108"/>
    </location>
</feature>
<dbReference type="InterPro" id="IPR014210">
    <property type="entry name" value="Cyt_o_ubiqinol_oxidase_su4"/>
</dbReference>
<evidence type="ECO:0000256" key="9">
    <source>
        <dbReference type="ARBA" id="ARBA00023136"/>
    </source>
</evidence>
<proteinExistence type="inferred from homology"/>
<organism evidence="11 12">
    <name type="scientific">Paenibacillus agaridevorans</name>
    <dbReference type="NCBI Taxonomy" id="171404"/>
    <lineage>
        <taxon>Bacteria</taxon>
        <taxon>Bacillati</taxon>
        <taxon>Bacillota</taxon>
        <taxon>Bacilli</taxon>
        <taxon>Bacillales</taxon>
        <taxon>Paenibacillaceae</taxon>
        <taxon>Paenibacillus</taxon>
    </lineage>
</organism>
<keyword evidence="9 10" id="KW-0472">Membrane</keyword>
<evidence type="ECO:0000256" key="8">
    <source>
        <dbReference type="ARBA" id="ARBA00023002"/>
    </source>
</evidence>
<dbReference type="RefSeq" id="WP_108995633.1">
    <property type="nucleotide sequence ID" value="NZ_BDQX01000394.1"/>
</dbReference>
<reference evidence="11 12" key="1">
    <citation type="submission" date="2017-08" db="EMBL/GenBank/DDBJ databases">
        <title>Substantial Increase in Enzyme Production by Combined Drug-Resistance Mutations in Paenibacillus agaridevorans.</title>
        <authorList>
            <person name="Tanaka Y."/>
            <person name="Funane K."/>
            <person name="Hosaka T."/>
            <person name="Shiwa Y."/>
            <person name="Fujita N."/>
            <person name="Miyazaki T."/>
            <person name="Yoshikawa H."/>
            <person name="Murakami K."/>
            <person name="Kasahara K."/>
            <person name="Inaoka T."/>
            <person name="Hiraga Y."/>
            <person name="Ochi K."/>
        </authorList>
    </citation>
    <scope>NUCLEOTIDE SEQUENCE [LARGE SCALE GENOMIC DNA]</scope>
    <source>
        <strain evidence="11 12">T-3040</strain>
    </source>
</reference>
<comment type="similarity">
    <text evidence="2">Belongs to the cytochrome c oxidase bacterial subunit 4 family.</text>
</comment>
<evidence type="ECO:0000313" key="12">
    <source>
        <dbReference type="Proteomes" id="UP000245202"/>
    </source>
</evidence>
<dbReference type="Pfam" id="PF03626">
    <property type="entry name" value="COX4_pro"/>
    <property type="match status" value="1"/>
</dbReference>